<comment type="caution">
    <text evidence="2">The sequence shown here is derived from an EMBL/GenBank/DDBJ whole genome shotgun (WGS) entry which is preliminary data.</text>
</comment>
<dbReference type="EMBL" id="RQTK01000920">
    <property type="protein sequence ID" value="RUS73588.1"/>
    <property type="molecule type" value="Genomic_DNA"/>
</dbReference>
<feature type="compositionally biased region" description="Basic and acidic residues" evidence="1">
    <location>
        <begin position="17"/>
        <end position="34"/>
    </location>
</feature>
<feature type="compositionally biased region" description="Basic and acidic residues" evidence="1">
    <location>
        <begin position="108"/>
        <end position="117"/>
    </location>
</feature>
<proteinExistence type="predicted"/>
<feature type="compositionally biased region" description="Low complexity" evidence="1">
    <location>
        <begin position="150"/>
        <end position="183"/>
    </location>
</feature>
<feature type="compositionally biased region" description="Low complexity" evidence="1">
    <location>
        <begin position="204"/>
        <end position="216"/>
    </location>
</feature>
<organism evidence="2 3">
    <name type="scientific">Elysia chlorotica</name>
    <name type="common">Eastern emerald elysia</name>
    <name type="synonym">Sea slug</name>
    <dbReference type="NCBI Taxonomy" id="188477"/>
    <lineage>
        <taxon>Eukaryota</taxon>
        <taxon>Metazoa</taxon>
        <taxon>Spiralia</taxon>
        <taxon>Lophotrochozoa</taxon>
        <taxon>Mollusca</taxon>
        <taxon>Gastropoda</taxon>
        <taxon>Heterobranchia</taxon>
        <taxon>Euthyneura</taxon>
        <taxon>Panpulmonata</taxon>
        <taxon>Sacoglossa</taxon>
        <taxon>Placobranchoidea</taxon>
        <taxon>Plakobranchidae</taxon>
        <taxon>Elysia</taxon>
    </lineage>
</organism>
<feature type="region of interest" description="Disordered" evidence="1">
    <location>
        <begin position="1"/>
        <end position="52"/>
    </location>
</feature>
<sequence>MELEATISDQVSDQIQTEERTPTSSDQDHNKGKDQTLGQEGLKDTMSREYDQSMVGLTSETLGIEQSECKQSLPGAAIKTGCDGDEKFEDAKDDVVENAPGEATDDVFSARESERGSTIDNDDSGLAFLPSSSSHTSTTMKNSDCTSHADASNNNLTSNNDSENNNNNNNNINNNGNGDNNDSAFCGNFRRGHPINKILSPLMSSSTSSSSSSTPPSFFPASVHRTSSSLSSISEAEMLTMMETMGESEILSALPPCDCDECLLNGPNSPTIVPPDQRKLTRVSWFRFDSLSME</sequence>
<name>A0A3S0Z961_ELYCH</name>
<feature type="compositionally biased region" description="Basic and acidic residues" evidence="1">
    <location>
        <begin position="41"/>
        <end position="51"/>
    </location>
</feature>
<protein>
    <submittedName>
        <fullName evidence="2">Uncharacterized protein</fullName>
    </submittedName>
</protein>
<keyword evidence="3" id="KW-1185">Reference proteome</keyword>
<evidence type="ECO:0000256" key="1">
    <source>
        <dbReference type="SAM" id="MobiDB-lite"/>
    </source>
</evidence>
<evidence type="ECO:0000313" key="3">
    <source>
        <dbReference type="Proteomes" id="UP000271974"/>
    </source>
</evidence>
<dbReference type="AlphaFoldDB" id="A0A3S0Z961"/>
<evidence type="ECO:0000313" key="2">
    <source>
        <dbReference type="EMBL" id="RUS73588.1"/>
    </source>
</evidence>
<accession>A0A3S0Z961</accession>
<reference evidence="2 3" key="1">
    <citation type="submission" date="2019-01" db="EMBL/GenBank/DDBJ databases">
        <title>A draft genome assembly of the solar-powered sea slug Elysia chlorotica.</title>
        <authorList>
            <person name="Cai H."/>
            <person name="Li Q."/>
            <person name="Fang X."/>
            <person name="Li J."/>
            <person name="Curtis N.E."/>
            <person name="Altenburger A."/>
            <person name="Shibata T."/>
            <person name="Feng M."/>
            <person name="Maeda T."/>
            <person name="Schwartz J.A."/>
            <person name="Shigenobu S."/>
            <person name="Lundholm N."/>
            <person name="Nishiyama T."/>
            <person name="Yang H."/>
            <person name="Hasebe M."/>
            <person name="Li S."/>
            <person name="Pierce S.K."/>
            <person name="Wang J."/>
        </authorList>
    </citation>
    <scope>NUCLEOTIDE SEQUENCE [LARGE SCALE GENOMIC DNA]</scope>
    <source>
        <strain evidence="2">EC2010</strain>
        <tissue evidence="2">Whole organism of an adult</tissue>
    </source>
</reference>
<feature type="region of interest" description="Disordered" evidence="1">
    <location>
        <begin position="91"/>
        <end position="187"/>
    </location>
</feature>
<dbReference type="OrthoDB" id="6162713at2759"/>
<feature type="region of interest" description="Disordered" evidence="1">
    <location>
        <begin position="200"/>
        <end position="223"/>
    </location>
</feature>
<gene>
    <name evidence="2" type="ORF">EGW08_018648</name>
</gene>
<dbReference type="Proteomes" id="UP000271974">
    <property type="component" value="Unassembled WGS sequence"/>
</dbReference>
<feature type="compositionally biased region" description="Polar residues" evidence="1">
    <location>
        <begin position="130"/>
        <end position="146"/>
    </location>
</feature>